<sequence length="112" mass="12688">MWIFCWIALPDSNFELALSKLTPACLFRLLYLSPWLPAYLCQLLASPCVCFLALSLCVVLVRTSVMPEICFTNYAHFESTSSGSLRNIHFVNKQSTWKLSRVACDFSSDLVI</sequence>
<organism evidence="2 3">
    <name type="scientific">Polarella glacialis</name>
    <name type="common">Dinoflagellate</name>
    <dbReference type="NCBI Taxonomy" id="89957"/>
    <lineage>
        <taxon>Eukaryota</taxon>
        <taxon>Sar</taxon>
        <taxon>Alveolata</taxon>
        <taxon>Dinophyceae</taxon>
        <taxon>Suessiales</taxon>
        <taxon>Suessiaceae</taxon>
        <taxon>Polarella</taxon>
    </lineage>
</organism>
<evidence type="ECO:0000313" key="3">
    <source>
        <dbReference type="Proteomes" id="UP000654075"/>
    </source>
</evidence>
<keyword evidence="1" id="KW-1133">Transmembrane helix</keyword>
<dbReference type="EMBL" id="CAJNNV010031356">
    <property type="protein sequence ID" value="CAE8635843.1"/>
    <property type="molecule type" value="Genomic_DNA"/>
</dbReference>
<reference evidence="2" key="1">
    <citation type="submission" date="2021-02" db="EMBL/GenBank/DDBJ databases">
        <authorList>
            <person name="Dougan E. K."/>
            <person name="Rhodes N."/>
            <person name="Thang M."/>
            <person name="Chan C."/>
        </authorList>
    </citation>
    <scope>NUCLEOTIDE SEQUENCE</scope>
</reference>
<evidence type="ECO:0000256" key="1">
    <source>
        <dbReference type="SAM" id="Phobius"/>
    </source>
</evidence>
<feature type="transmembrane region" description="Helical" evidence="1">
    <location>
        <begin position="36"/>
        <end position="61"/>
    </location>
</feature>
<keyword evidence="3" id="KW-1185">Reference proteome</keyword>
<keyword evidence="1" id="KW-0812">Transmembrane</keyword>
<dbReference type="Proteomes" id="UP000654075">
    <property type="component" value="Unassembled WGS sequence"/>
</dbReference>
<proteinExistence type="predicted"/>
<evidence type="ECO:0000313" key="2">
    <source>
        <dbReference type="EMBL" id="CAE8635843.1"/>
    </source>
</evidence>
<accession>A0A813HEA7</accession>
<dbReference type="AlphaFoldDB" id="A0A813HEA7"/>
<protein>
    <submittedName>
        <fullName evidence="2">Uncharacterized protein</fullName>
    </submittedName>
</protein>
<gene>
    <name evidence="2" type="ORF">PGLA1383_LOCUS51416</name>
</gene>
<name>A0A813HEA7_POLGL</name>
<comment type="caution">
    <text evidence="2">The sequence shown here is derived from an EMBL/GenBank/DDBJ whole genome shotgun (WGS) entry which is preliminary data.</text>
</comment>
<keyword evidence="1" id="KW-0472">Membrane</keyword>